<evidence type="ECO:0000313" key="7">
    <source>
        <dbReference type="Proteomes" id="UP000076738"/>
    </source>
</evidence>
<dbReference type="Gene3D" id="2.60.120.200">
    <property type="match status" value="1"/>
</dbReference>
<protein>
    <submittedName>
        <fullName evidence="6">Glycoside hydrolase family 16 protein</fullName>
    </submittedName>
</protein>
<dbReference type="Pfam" id="PF26113">
    <property type="entry name" value="GH16_XgeA"/>
    <property type="match status" value="1"/>
</dbReference>
<evidence type="ECO:0000259" key="5">
    <source>
        <dbReference type="PROSITE" id="PS51762"/>
    </source>
</evidence>
<keyword evidence="3" id="KW-0326">Glycosidase</keyword>
<reference evidence="6 7" key="1">
    <citation type="journal article" date="2016" name="Mol. Biol. Evol.">
        <title>Comparative Genomics of Early-Diverging Mushroom-Forming Fungi Provides Insights into the Origins of Lignocellulose Decay Capabilities.</title>
        <authorList>
            <person name="Nagy L.G."/>
            <person name="Riley R."/>
            <person name="Tritt A."/>
            <person name="Adam C."/>
            <person name="Daum C."/>
            <person name="Floudas D."/>
            <person name="Sun H."/>
            <person name="Yadav J.S."/>
            <person name="Pangilinan J."/>
            <person name="Larsson K.H."/>
            <person name="Matsuura K."/>
            <person name="Barry K."/>
            <person name="Labutti K."/>
            <person name="Kuo R."/>
            <person name="Ohm R.A."/>
            <person name="Bhattacharya S.S."/>
            <person name="Shirouzu T."/>
            <person name="Yoshinaga Y."/>
            <person name="Martin F.M."/>
            <person name="Grigoriev I.V."/>
            <person name="Hibbett D.S."/>
        </authorList>
    </citation>
    <scope>NUCLEOTIDE SEQUENCE [LARGE SCALE GENOMIC DNA]</scope>
    <source>
        <strain evidence="6 7">TUFC12733</strain>
    </source>
</reference>
<sequence length="314" mass="34294">MLTTSTIILTLSSLAPVLGTTTYKIKDTYIGPSFLNGFDHWPYSDPTHGRVNYVDQDTAIAQNLTFAEGKTFVMRADDTTVLDPNGPGRNSVRIQSKNAYSQSVMVLDITHMPDGCATWPAWWTTASDWPTGGEIDIIEYVNGQAPNHMTLHTSPNCTQPQSRRMMGTTTSTDCDASVNYNEGCGVQSSYSSSAGSGFNSIGGGWYAMERTSSSISIWFWPRNSPTVPSTIKAGSKTVNPGTFGTPDATFVNSQCDLNSHFEPHNIIFDLTLCGDWAGNNYPSNCPSTCVDYVNNNPQSFSDAYWDIAGLRVYE</sequence>
<dbReference type="GO" id="GO:0009251">
    <property type="term" value="P:glucan catabolic process"/>
    <property type="evidence" value="ECO:0007669"/>
    <property type="project" value="TreeGrafter"/>
</dbReference>
<name>A0A167MQU8_CALVF</name>
<dbReference type="OrthoDB" id="192832at2759"/>
<dbReference type="InterPro" id="IPR013320">
    <property type="entry name" value="ConA-like_dom_sf"/>
</dbReference>
<dbReference type="EMBL" id="KV417282">
    <property type="protein sequence ID" value="KZO96972.1"/>
    <property type="molecule type" value="Genomic_DNA"/>
</dbReference>
<dbReference type="Proteomes" id="UP000076738">
    <property type="component" value="Unassembled WGS sequence"/>
</dbReference>
<proteinExistence type="inferred from homology"/>
<feature type="signal peptide" evidence="4">
    <location>
        <begin position="1"/>
        <end position="19"/>
    </location>
</feature>
<dbReference type="PROSITE" id="PS51762">
    <property type="entry name" value="GH16_2"/>
    <property type="match status" value="1"/>
</dbReference>
<dbReference type="FunFam" id="2.60.120.200:FF:000114">
    <property type="entry name" value="Probable endo-1,3(4)-beta-glucanase NFIA_089530"/>
    <property type="match status" value="1"/>
</dbReference>
<dbReference type="CDD" id="cd02181">
    <property type="entry name" value="GH16_fungal_Lam16A_glucanase"/>
    <property type="match status" value="1"/>
</dbReference>
<keyword evidence="2 6" id="KW-0378">Hydrolase</keyword>
<dbReference type="PANTHER" id="PTHR10963">
    <property type="entry name" value="GLYCOSYL HYDROLASE-RELATED"/>
    <property type="match status" value="1"/>
</dbReference>
<evidence type="ECO:0000256" key="2">
    <source>
        <dbReference type="ARBA" id="ARBA00022801"/>
    </source>
</evidence>
<dbReference type="InterPro" id="IPR050546">
    <property type="entry name" value="Glycosyl_Hydrlase_16"/>
</dbReference>
<dbReference type="GO" id="GO:0004553">
    <property type="term" value="F:hydrolase activity, hydrolyzing O-glycosyl compounds"/>
    <property type="evidence" value="ECO:0007669"/>
    <property type="project" value="InterPro"/>
</dbReference>
<dbReference type="SUPFAM" id="SSF49899">
    <property type="entry name" value="Concanavalin A-like lectins/glucanases"/>
    <property type="match status" value="1"/>
</dbReference>
<accession>A0A167MQU8</accession>
<feature type="chain" id="PRO_5007890396" evidence="4">
    <location>
        <begin position="20"/>
        <end position="314"/>
    </location>
</feature>
<evidence type="ECO:0000256" key="1">
    <source>
        <dbReference type="ARBA" id="ARBA00006865"/>
    </source>
</evidence>
<gene>
    <name evidence="6" type="ORF">CALVIDRAFT_480772</name>
</gene>
<comment type="similarity">
    <text evidence="1">Belongs to the glycosyl hydrolase 16 family.</text>
</comment>
<organism evidence="6 7">
    <name type="scientific">Calocera viscosa (strain TUFC12733)</name>
    <dbReference type="NCBI Taxonomy" id="1330018"/>
    <lineage>
        <taxon>Eukaryota</taxon>
        <taxon>Fungi</taxon>
        <taxon>Dikarya</taxon>
        <taxon>Basidiomycota</taxon>
        <taxon>Agaricomycotina</taxon>
        <taxon>Dacrymycetes</taxon>
        <taxon>Dacrymycetales</taxon>
        <taxon>Dacrymycetaceae</taxon>
        <taxon>Calocera</taxon>
    </lineage>
</organism>
<feature type="domain" description="GH16" evidence="5">
    <location>
        <begin position="36"/>
        <end position="285"/>
    </location>
</feature>
<evidence type="ECO:0000313" key="6">
    <source>
        <dbReference type="EMBL" id="KZO96972.1"/>
    </source>
</evidence>
<keyword evidence="7" id="KW-1185">Reference proteome</keyword>
<dbReference type="PANTHER" id="PTHR10963:SF24">
    <property type="entry name" value="GLYCOSIDASE C21B10.07-RELATED"/>
    <property type="match status" value="1"/>
</dbReference>
<evidence type="ECO:0000256" key="3">
    <source>
        <dbReference type="ARBA" id="ARBA00023295"/>
    </source>
</evidence>
<keyword evidence="4" id="KW-0732">Signal</keyword>
<evidence type="ECO:0000256" key="4">
    <source>
        <dbReference type="SAM" id="SignalP"/>
    </source>
</evidence>
<dbReference type="AlphaFoldDB" id="A0A167MQU8"/>
<dbReference type="InterPro" id="IPR000757">
    <property type="entry name" value="Beta-glucanase-like"/>
</dbReference>
<dbReference type="STRING" id="1330018.A0A167MQU8"/>